<accession>X1CEX7</accession>
<dbReference type="InterPro" id="IPR054613">
    <property type="entry name" value="Peptidase_S78_dom"/>
</dbReference>
<organism evidence="5">
    <name type="scientific">marine sediment metagenome</name>
    <dbReference type="NCBI Taxonomy" id="412755"/>
    <lineage>
        <taxon>unclassified sequences</taxon>
        <taxon>metagenomes</taxon>
        <taxon>ecological metagenomes</taxon>
    </lineage>
</organism>
<feature type="non-terminal residue" evidence="5">
    <location>
        <position position="1"/>
    </location>
</feature>
<name>X1CEX7_9ZZZZ</name>
<evidence type="ECO:0000256" key="1">
    <source>
        <dbReference type="ARBA" id="ARBA00022612"/>
    </source>
</evidence>
<evidence type="ECO:0000256" key="2">
    <source>
        <dbReference type="ARBA" id="ARBA00022670"/>
    </source>
</evidence>
<dbReference type="GO" id="GO:0008233">
    <property type="term" value="F:peptidase activity"/>
    <property type="evidence" value="ECO:0007669"/>
    <property type="project" value="UniProtKB-KW"/>
</dbReference>
<dbReference type="Pfam" id="PF04586">
    <property type="entry name" value="Peptidase_S78"/>
    <property type="match status" value="1"/>
</dbReference>
<sequence>KKGAFKNTILESDIVANKNHNSNFILGRNQSGTLILEEDRKGLKMEIDPPDTTYANDLIVSMERGDIDQCSFAFKVIADKWNNEDKNNVIRTLEKVELRDVSIVTDPAYPQTSAQYRSTEEVFKDFNESIKDKEEKEEQEVRKKKIKSAIREIDVHLIKKELR</sequence>
<dbReference type="NCBIfam" id="TIGR01543">
    <property type="entry name" value="proheadase_HK97"/>
    <property type="match status" value="1"/>
</dbReference>
<keyword evidence="1" id="KW-1188">Viral release from host cell</keyword>
<proteinExistence type="predicted"/>
<evidence type="ECO:0000256" key="3">
    <source>
        <dbReference type="ARBA" id="ARBA00022801"/>
    </source>
</evidence>
<dbReference type="EMBL" id="BART01023344">
    <property type="protein sequence ID" value="GAG91647.1"/>
    <property type="molecule type" value="Genomic_DNA"/>
</dbReference>
<evidence type="ECO:0000313" key="5">
    <source>
        <dbReference type="EMBL" id="GAG91647.1"/>
    </source>
</evidence>
<evidence type="ECO:0000259" key="4">
    <source>
        <dbReference type="Pfam" id="PF04586"/>
    </source>
</evidence>
<keyword evidence="3" id="KW-0378">Hydrolase</keyword>
<reference evidence="5" key="1">
    <citation type="journal article" date="2014" name="Front. Microbiol.">
        <title>High frequency of phylogenetically diverse reductive dehalogenase-homologous genes in deep subseafloor sedimentary metagenomes.</title>
        <authorList>
            <person name="Kawai M."/>
            <person name="Futagami T."/>
            <person name="Toyoda A."/>
            <person name="Takaki Y."/>
            <person name="Nishi S."/>
            <person name="Hori S."/>
            <person name="Arai W."/>
            <person name="Tsubouchi T."/>
            <person name="Morono Y."/>
            <person name="Uchiyama I."/>
            <person name="Ito T."/>
            <person name="Fujiyama A."/>
            <person name="Inagaki F."/>
            <person name="Takami H."/>
        </authorList>
    </citation>
    <scope>NUCLEOTIDE SEQUENCE</scope>
    <source>
        <strain evidence="5">Expedition CK06-06</strain>
    </source>
</reference>
<dbReference type="AlphaFoldDB" id="X1CEX7"/>
<comment type="caution">
    <text evidence="5">The sequence shown here is derived from an EMBL/GenBank/DDBJ whole genome shotgun (WGS) entry which is preliminary data.</text>
</comment>
<protein>
    <recommendedName>
        <fullName evidence="4">Prohead serine protease domain-containing protein</fullName>
    </recommendedName>
</protein>
<gene>
    <name evidence="5" type="ORF">S01H4_42500</name>
</gene>
<dbReference type="GO" id="GO:0006508">
    <property type="term" value="P:proteolysis"/>
    <property type="evidence" value="ECO:0007669"/>
    <property type="project" value="UniProtKB-KW"/>
</dbReference>
<keyword evidence="2" id="KW-0645">Protease</keyword>
<feature type="domain" description="Prohead serine protease" evidence="4">
    <location>
        <begin position="1"/>
        <end position="121"/>
    </location>
</feature>
<dbReference type="InterPro" id="IPR006433">
    <property type="entry name" value="Prohead_protease"/>
</dbReference>